<evidence type="ECO:0000313" key="3">
    <source>
        <dbReference type="EMBL" id="GAG24397.1"/>
    </source>
</evidence>
<dbReference type="GO" id="GO:0016857">
    <property type="term" value="F:racemase and epimerase activity, acting on carbohydrates and derivatives"/>
    <property type="evidence" value="ECO:0007669"/>
    <property type="project" value="InterPro"/>
</dbReference>
<proteinExistence type="predicted"/>
<dbReference type="GO" id="GO:0005975">
    <property type="term" value="P:carbohydrate metabolic process"/>
    <property type="evidence" value="ECO:0007669"/>
    <property type="project" value="InterPro"/>
</dbReference>
<keyword evidence="1" id="KW-0479">Metal-binding</keyword>
<dbReference type="InterPro" id="IPR000056">
    <property type="entry name" value="Ribul_P_3_epim-like"/>
</dbReference>
<evidence type="ECO:0008006" key="4">
    <source>
        <dbReference type="Google" id="ProtNLM"/>
    </source>
</evidence>
<dbReference type="AlphaFoldDB" id="X0WMF9"/>
<dbReference type="NCBIfam" id="NF004076">
    <property type="entry name" value="PRK05581.1-4"/>
    <property type="match status" value="1"/>
</dbReference>
<dbReference type="PANTHER" id="PTHR11749">
    <property type="entry name" value="RIBULOSE-5-PHOSPHATE-3-EPIMERASE"/>
    <property type="match status" value="1"/>
</dbReference>
<keyword evidence="2" id="KW-0413">Isomerase</keyword>
<protein>
    <recommendedName>
        <fullName evidence="4">Ribulose-phosphate 3-epimerase</fullName>
    </recommendedName>
</protein>
<dbReference type="SUPFAM" id="SSF51366">
    <property type="entry name" value="Ribulose-phoshate binding barrel"/>
    <property type="match status" value="1"/>
</dbReference>
<accession>X0WMF9</accession>
<dbReference type="Pfam" id="PF00834">
    <property type="entry name" value="Ribul_P_3_epim"/>
    <property type="match status" value="1"/>
</dbReference>
<reference evidence="3" key="1">
    <citation type="journal article" date="2014" name="Front. Microbiol.">
        <title>High frequency of phylogenetically diverse reductive dehalogenase-homologous genes in deep subseafloor sedimentary metagenomes.</title>
        <authorList>
            <person name="Kawai M."/>
            <person name="Futagami T."/>
            <person name="Toyoda A."/>
            <person name="Takaki Y."/>
            <person name="Nishi S."/>
            <person name="Hori S."/>
            <person name="Arai W."/>
            <person name="Tsubouchi T."/>
            <person name="Morono Y."/>
            <person name="Uchiyama I."/>
            <person name="Ito T."/>
            <person name="Fujiyama A."/>
            <person name="Inagaki F."/>
            <person name="Takami H."/>
        </authorList>
    </citation>
    <scope>NUCLEOTIDE SEQUENCE</scope>
    <source>
        <strain evidence="3">Expedition CK06-06</strain>
    </source>
</reference>
<dbReference type="CDD" id="cd00429">
    <property type="entry name" value="RPE"/>
    <property type="match status" value="1"/>
</dbReference>
<gene>
    <name evidence="3" type="ORF">S01H1_57162</name>
</gene>
<dbReference type="GO" id="GO:0046872">
    <property type="term" value="F:metal ion binding"/>
    <property type="evidence" value="ECO:0007669"/>
    <property type="project" value="UniProtKB-KW"/>
</dbReference>
<sequence length="158" mass="17352">SSLEVHLMVEKPENHIKSFINAGGDIIIVHYETSNYLDRLIQTINEANVKSGIALNPATPLSAIEFLINKIDILLLMTVNPGFGGQKFIPEMFTKIEKARKIIDNQKKSISLAVDGGINLDNISNVVKAGVDIIVVGQIIFKSANPEMTTKKIKNLLN</sequence>
<feature type="non-terminal residue" evidence="3">
    <location>
        <position position="1"/>
    </location>
</feature>
<dbReference type="PROSITE" id="PS01086">
    <property type="entry name" value="RIBUL_P_3_EPIMER_2"/>
    <property type="match status" value="1"/>
</dbReference>
<dbReference type="InterPro" id="IPR011060">
    <property type="entry name" value="RibuloseP-bd_barrel"/>
</dbReference>
<name>X0WMF9_9ZZZZ</name>
<organism evidence="3">
    <name type="scientific">marine sediment metagenome</name>
    <dbReference type="NCBI Taxonomy" id="412755"/>
    <lineage>
        <taxon>unclassified sequences</taxon>
        <taxon>metagenomes</taxon>
        <taxon>ecological metagenomes</taxon>
    </lineage>
</organism>
<evidence type="ECO:0000256" key="1">
    <source>
        <dbReference type="ARBA" id="ARBA00022723"/>
    </source>
</evidence>
<evidence type="ECO:0000256" key="2">
    <source>
        <dbReference type="ARBA" id="ARBA00023235"/>
    </source>
</evidence>
<dbReference type="EMBL" id="BARS01037268">
    <property type="protein sequence ID" value="GAG24397.1"/>
    <property type="molecule type" value="Genomic_DNA"/>
</dbReference>
<comment type="caution">
    <text evidence="3">The sequence shown here is derived from an EMBL/GenBank/DDBJ whole genome shotgun (WGS) entry which is preliminary data.</text>
</comment>
<dbReference type="InterPro" id="IPR013785">
    <property type="entry name" value="Aldolase_TIM"/>
</dbReference>
<dbReference type="Gene3D" id="3.20.20.70">
    <property type="entry name" value="Aldolase class I"/>
    <property type="match status" value="1"/>
</dbReference>